<evidence type="ECO:0000313" key="4">
    <source>
        <dbReference type="Proteomes" id="UP000501128"/>
    </source>
</evidence>
<accession>A0A7L5DXN0</accession>
<feature type="domain" description="Secretion system C-terminal sorting" evidence="2">
    <location>
        <begin position="473"/>
        <end position="544"/>
    </location>
</feature>
<dbReference type="Pfam" id="PF18962">
    <property type="entry name" value="Por_Secre_tail"/>
    <property type="match status" value="1"/>
</dbReference>
<keyword evidence="4" id="KW-1185">Reference proteome</keyword>
<proteinExistence type="predicted"/>
<gene>
    <name evidence="3" type="ORF">HH216_16680</name>
</gene>
<keyword evidence="1" id="KW-0732">Signal</keyword>
<feature type="chain" id="PRO_5029582933" evidence="1">
    <location>
        <begin position="26"/>
        <end position="549"/>
    </location>
</feature>
<organism evidence="3 4">
    <name type="scientific">Spirosoma rhododendri</name>
    <dbReference type="NCBI Taxonomy" id="2728024"/>
    <lineage>
        <taxon>Bacteria</taxon>
        <taxon>Pseudomonadati</taxon>
        <taxon>Bacteroidota</taxon>
        <taxon>Cytophagia</taxon>
        <taxon>Cytophagales</taxon>
        <taxon>Cytophagaceae</taxon>
        <taxon>Spirosoma</taxon>
    </lineage>
</organism>
<feature type="signal peptide" evidence="1">
    <location>
        <begin position="1"/>
        <end position="25"/>
    </location>
</feature>
<dbReference type="NCBIfam" id="TIGR04183">
    <property type="entry name" value="Por_Secre_tail"/>
    <property type="match status" value="1"/>
</dbReference>
<dbReference type="EMBL" id="CP051677">
    <property type="protein sequence ID" value="QJD81398.1"/>
    <property type="molecule type" value="Genomic_DNA"/>
</dbReference>
<evidence type="ECO:0000259" key="2">
    <source>
        <dbReference type="Pfam" id="PF18962"/>
    </source>
</evidence>
<evidence type="ECO:0000256" key="1">
    <source>
        <dbReference type="SAM" id="SignalP"/>
    </source>
</evidence>
<dbReference type="AlphaFoldDB" id="A0A7L5DXN0"/>
<protein>
    <submittedName>
        <fullName evidence="3">T9SS type A sorting domain-containing protein</fullName>
    </submittedName>
</protein>
<reference evidence="3 4" key="1">
    <citation type="submission" date="2020-04" db="EMBL/GenBank/DDBJ databases">
        <title>Genome sequencing of novel species.</title>
        <authorList>
            <person name="Heo J."/>
            <person name="Kim S.-J."/>
            <person name="Kim J.-S."/>
            <person name="Hong S.-B."/>
            <person name="Kwon S.-W."/>
        </authorList>
    </citation>
    <scope>NUCLEOTIDE SEQUENCE [LARGE SCALE GENOMIC DNA]</scope>
    <source>
        <strain evidence="3 4">CJU-R4</strain>
    </source>
</reference>
<sequence>MRNRLSVWYGLAALMGLLSGGGASAQQQCATALNFTPVSQANRIEWSKFPTFSLPFPVIYSGPRLGDTQASPLAHGFAQLGNITEREAALTTSAQRAIIYYGVAYGLGQPWEQIESPWNNNLTAYRANWENWMIGVSGGQKNAAGQYVLPISRLVLDIERILETDTQILRIKTNSLVPQQYRSLSDAEFLVAYKRAIRNLYAEAARYIRQRSDLSNIALSGYADTPILNNALNITTFSWADWTTNLNRVNYLTNDSTNSRPGGPYYEQLTEMAPSGYYYYDYPNPFARDYLPYLLFQIEVNRAWSSKPIVPFVGLRYHPSSSSYPGFVQPFMAEATAIFPVFSGAAGLWLWDDPTLESSRSDVYASYEYFTHGLYRLSQFSDMFQGSYERVIETPARDLMEKQLPVWRGIVKGNNILIAAHNSYAAEGQQTSLTVRYKNWQQTIQLTGREVYLCRFDMSVVTGTEPTIPTVSVFPNPTSTSLTVSFGQLPTNPTRLTLADVTGRAVGQWPVTNATQMLNVASLPTGTYVLTISTDGGRQTHKVILNRDR</sequence>
<name>A0A7L5DXN0_9BACT</name>
<dbReference type="Proteomes" id="UP000501128">
    <property type="component" value="Chromosome"/>
</dbReference>
<dbReference type="InterPro" id="IPR026444">
    <property type="entry name" value="Secre_tail"/>
</dbReference>
<evidence type="ECO:0000313" key="3">
    <source>
        <dbReference type="EMBL" id="QJD81398.1"/>
    </source>
</evidence>
<dbReference type="KEGG" id="srho:HH216_16680"/>